<dbReference type="KEGG" id="ril:CRIB_509"/>
<reference evidence="1 2" key="1">
    <citation type="submission" date="2014-04" db="EMBL/GenBank/DDBJ databases">
        <authorList>
            <person name="Hornung B.V."/>
        </authorList>
    </citation>
    <scope>NUCLEOTIDE SEQUENCE [LARGE SCALE GENOMIC DNA]</scope>
    <source>
        <strain evidence="1 2">CRIB</strain>
    </source>
</reference>
<evidence type="ECO:0000313" key="1">
    <source>
        <dbReference type="EMBL" id="CED93264.1"/>
    </source>
</evidence>
<dbReference type="Proteomes" id="UP000245622">
    <property type="component" value="Chromosome 1"/>
</dbReference>
<sequence length="102" mass="12471">MNKLEFNLWLLVLHPDKSIELMNHSYEYEYHKEEITELLLNKYKYYPLNLVLDKRYEKEFKLIHSTEDISNANYQTLDIGINFIRLNNKLIYKGDIEDENNR</sequence>
<proteinExistence type="predicted"/>
<protein>
    <submittedName>
        <fullName evidence="1">Uncharacterized protein</fullName>
    </submittedName>
</protein>
<dbReference type="GeneID" id="82204697"/>
<gene>
    <name evidence="1" type="ORF">CRIB_509</name>
</gene>
<name>A0A1V1I1J1_9FIRM</name>
<dbReference type="RefSeq" id="WP_180703001.1">
    <property type="nucleotide sequence ID" value="NZ_CAONDH010000002.1"/>
</dbReference>
<keyword evidence="2" id="KW-1185">Reference proteome</keyword>
<dbReference type="AlphaFoldDB" id="A0A1V1I1J1"/>
<organism evidence="1 2">
    <name type="scientific">Romboutsia ilealis</name>
    <dbReference type="NCBI Taxonomy" id="1115758"/>
    <lineage>
        <taxon>Bacteria</taxon>
        <taxon>Bacillati</taxon>
        <taxon>Bacillota</taxon>
        <taxon>Clostridia</taxon>
        <taxon>Peptostreptococcales</taxon>
        <taxon>Peptostreptococcaceae</taxon>
        <taxon>Romboutsia</taxon>
    </lineage>
</organism>
<evidence type="ECO:0000313" key="2">
    <source>
        <dbReference type="Proteomes" id="UP000245622"/>
    </source>
</evidence>
<accession>A0A1V1I1J1</accession>
<dbReference type="EMBL" id="LN555523">
    <property type="protein sequence ID" value="CED93264.1"/>
    <property type="molecule type" value="Genomic_DNA"/>
</dbReference>